<organism evidence="1 2">
    <name type="scientific">Streptomyces cyaneofuscatus</name>
    <dbReference type="NCBI Taxonomy" id="66883"/>
    <lineage>
        <taxon>Bacteria</taxon>
        <taxon>Bacillati</taxon>
        <taxon>Actinomycetota</taxon>
        <taxon>Actinomycetes</taxon>
        <taxon>Kitasatosporales</taxon>
        <taxon>Streptomycetaceae</taxon>
        <taxon>Streptomyces</taxon>
    </lineage>
</organism>
<dbReference type="RefSeq" id="WP_326702927.1">
    <property type="nucleotide sequence ID" value="NZ_CP109083.1"/>
</dbReference>
<sequence length="142" mass="16350">MFADPGGDYAITRMYSVPDDAWYLELDHVRDRRTLVTAIVPDEDPAREPTVCFDSRGPHPDIPYKVMRWFMDRVDAEIRTSRAWMRLRPELVAVIHDLRQEHMGAIDDADFPHVLDQVRAAVPEADLPAVIEAAFGRHLDDR</sequence>
<dbReference type="EMBL" id="CP109083">
    <property type="protein sequence ID" value="WSB11083.1"/>
    <property type="molecule type" value="Genomic_DNA"/>
</dbReference>
<evidence type="ECO:0000313" key="1">
    <source>
        <dbReference type="EMBL" id="WSB11083.1"/>
    </source>
</evidence>
<name>A0ABZ1F4E0_9ACTN</name>
<evidence type="ECO:0000313" key="2">
    <source>
        <dbReference type="Proteomes" id="UP001356428"/>
    </source>
</evidence>
<protein>
    <submittedName>
        <fullName evidence="1">Uncharacterized protein</fullName>
    </submittedName>
</protein>
<dbReference type="Proteomes" id="UP001356428">
    <property type="component" value="Chromosome"/>
</dbReference>
<accession>A0ABZ1F4E0</accession>
<proteinExistence type="predicted"/>
<reference evidence="1 2" key="1">
    <citation type="submission" date="2022-10" db="EMBL/GenBank/DDBJ databases">
        <title>The complete genomes of actinobacterial strains from the NBC collection.</title>
        <authorList>
            <person name="Joergensen T.S."/>
            <person name="Alvarez Arevalo M."/>
            <person name="Sterndorff E.B."/>
            <person name="Faurdal D."/>
            <person name="Vuksanovic O."/>
            <person name="Mourched A.-S."/>
            <person name="Charusanti P."/>
            <person name="Shaw S."/>
            <person name="Blin K."/>
            <person name="Weber T."/>
        </authorList>
    </citation>
    <scope>NUCLEOTIDE SEQUENCE [LARGE SCALE GENOMIC DNA]</scope>
    <source>
        <strain evidence="1 2">NBC 01792</strain>
    </source>
</reference>
<gene>
    <name evidence="1" type="ORF">OG849_29455</name>
</gene>
<keyword evidence="2" id="KW-1185">Reference proteome</keyword>